<evidence type="ECO:0000256" key="6">
    <source>
        <dbReference type="ARBA" id="ARBA00023136"/>
    </source>
</evidence>
<feature type="transmembrane region" description="Helical" evidence="8">
    <location>
        <begin position="204"/>
        <end position="237"/>
    </location>
</feature>
<evidence type="ECO:0000313" key="9">
    <source>
        <dbReference type="EnsemblMetazoa" id="XP_022671019"/>
    </source>
</evidence>
<evidence type="ECO:0000256" key="5">
    <source>
        <dbReference type="ARBA" id="ARBA00022989"/>
    </source>
</evidence>
<comment type="subcellular location">
    <subcellularLocation>
        <location evidence="1">Membrane</location>
        <topology evidence="1">Multi-pass membrane protein</topology>
    </subcellularLocation>
</comment>
<dbReference type="EnsemblMetazoa" id="XM_022815283">
    <property type="protein sequence ID" value="XP_022671018"/>
    <property type="gene ID" value="LOC111254435"/>
</dbReference>
<evidence type="ECO:0000256" key="1">
    <source>
        <dbReference type="ARBA" id="ARBA00004141"/>
    </source>
</evidence>
<dbReference type="RefSeq" id="XP_022671021.1">
    <property type="nucleotide sequence ID" value="XM_022815286.1"/>
</dbReference>
<reference evidence="9" key="1">
    <citation type="submission" date="2021-01" db="UniProtKB">
        <authorList>
            <consortium name="EnsemblMetazoa"/>
        </authorList>
    </citation>
    <scope>IDENTIFICATION</scope>
</reference>
<feature type="region of interest" description="Disordered" evidence="7">
    <location>
        <begin position="468"/>
        <end position="522"/>
    </location>
</feature>
<dbReference type="GO" id="GO:0005783">
    <property type="term" value="C:endoplasmic reticulum"/>
    <property type="evidence" value="ECO:0007669"/>
    <property type="project" value="TreeGrafter"/>
</dbReference>
<evidence type="ECO:0000256" key="7">
    <source>
        <dbReference type="SAM" id="MobiDB-lite"/>
    </source>
</evidence>
<sequence>MRPVFLMWDPGRAFLLIISAVNICVGQLSIKNSLLAERKDWIEPSSRFENTAIDEIRTEEARQHEQADELTPDRHAILDSGSKKCSKLLGTCEQSLSKCEAQLLRYQMLADATNNGKLSTDMVYLRKWVKNIMTRLEGGYLDQKDTPGRLELAFSTEDIEELRILLNKLDARSASRISIKMNDIVTNAEVFFDYRERPSKVQLFWLSVIGLLSEVNLLVVIRVTILLLGVLFIVIILISRSRVVTYGYSLFFLFWLSYFWYWQNLLRHSEADLYLLNQKSPCEDGRAWYNPSRYVSSDSKECQEYMRRQFTPAHMEYSPIEVLLRMVSEYSSKAISLGIANLFSGLGVAIREFADQQSWFSVVPAFILLFGVLVILAFKASGMSLSFFGLRMEASGKRGTQHFEPIVMQRGNYIHEMSEQFDLDESRGGFPESRMRSQYVKDLHAAQLSRNTLQQYRLSSMPATLRLIEMPPPSDTTVLKRARQDRVRPSQRLPVNRARSDCSPSKHDDEDQYDTANDDNDS</sequence>
<evidence type="ECO:0000256" key="8">
    <source>
        <dbReference type="SAM" id="Phobius"/>
    </source>
</evidence>
<dbReference type="InParanoid" id="A0A7M7KUJ0"/>
<feature type="compositionally biased region" description="Basic and acidic residues" evidence="7">
    <location>
        <begin position="498"/>
        <end position="509"/>
    </location>
</feature>
<dbReference type="EnsemblMetazoa" id="XM_022815286">
    <property type="protein sequence ID" value="XP_022671021"/>
    <property type="gene ID" value="LOC111254435"/>
</dbReference>
<dbReference type="PANTHER" id="PTHR34093:SF1">
    <property type="entry name" value="CHLORIDE CHANNEL CLIC-LIKE PROTEIN 1"/>
    <property type="match status" value="1"/>
</dbReference>
<accession>A0A7M7KUJ0</accession>
<feature type="transmembrane region" description="Helical" evidence="8">
    <location>
        <begin position="359"/>
        <end position="378"/>
    </location>
</feature>
<feature type="compositionally biased region" description="Acidic residues" evidence="7">
    <location>
        <begin position="510"/>
        <end position="522"/>
    </location>
</feature>
<dbReference type="RefSeq" id="XP_022671018.1">
    <property type="nucleotide sequence ID" value="XM_022815283.1"/>
</dbReference>
<keyword evidence="6 8" id="KW-0472">Membrane</keyword>
<dbReference type="GO" id="GO:0005254">
    <property type="term" value="F:chloride channel activity"/>
    <property type="evidence" value="ECO:0007669"/>
    <property type="project" value="TreeGrafter"/>
</dbReference>
<dbReference type="InterPro" id="IPR009231">
    <property type="entry name" value="Chloride_chnl_CLIC-like"/>
</dbReference>
<dbReference type="GO" id="GO:0016020">
    <property type="term" value="C:membrane"/>
    <property type="evidence" value="ECO:0007669"/>
    <property type="project" value="UniProtKB-SubCell"/>
</dbReference>
<keyword evidence="5 8" id="KW-1133">Transmembrane helix</keyword>
<feature type="transmembrane region" description="Helical" evidence="8">
    <location>
        <begin position="334"/>
        <end position="353"/>
    </location>
</feature>
<dbReference type="PANTHER" id="PTHR34093">
    <property type="entry name" value="CHLORIDE CHANNEL CLIC-LIKE PROTEIN 1"/>
    <property type="match status" value="1"/>
</dbReference>
<dbReference type="RefSeq" id="XP_022671019.1">
    <property type="nucleotide sequence ID" value="XM_022815284.1"/>
</dbReference>
<evidence type="ECO:0000256" key="4">
    <source>
        <dbReference type="ARBA" id="ARBA00022692"/>
    </source>
</evidence>
<dbReference type="AlphaFoldDB" id="A0A7M7KUJ0"/>
<dbReference type="EnsemblMetazoa" id="XM_022815285">
    <property type="protein sequence ID" value="XP_022671020"/>
    <property type="gene ID" value="LOC111254435"/>
</dbReference>
<name>A0A7M7KUJ0_VARDE</name>
<evidence type="ECO:0000256" key="2">
    <source>
        <dbReference type="ARBA" id="ARBA00005944"/>
    </source>
</evidence>
<dbReference type="OrthoDB" id="10595798at2759"/>
<proteinExistence type="inferred from homology"/>
<comment type="similarity">
    <text evidence="2">Belongs to the chloride channel MCLC family.</text>
</comment>
<dbReference type="EnsemblMetazoa" id="XM_022815284">
    <property type="protein sequence ID" value="XP_022671019"/>
    <property type="gene ID" value="LOC111254435"/>
</dbReference>
<protein>
    <recommendedName>
        <fullName evidence="3">Chloride channel CLIC-like protein 1</fullName>
    </recommendedName>
</protein>
<dbReference type="Proteomes" id="UP000594260">
    <property type="component" value="Unplaced"/>
</dbReference>
<dbReference type="GeneID" id="111254435"/>
<feature type="transmembrane region" description="Helical" evidence="8">
    <location>
        <begin position="243"/>
        <end position="261"/>
    </location>
</feature>
<keyword evidence="4 8" id="KW-0812">Transmembrane</keyword>
<keyword evidence="10" id="KW-1185">Reference proteome</keyword>
<evidence type="ECO:0000313" key="10">
    <source>
        <dbReference type="Proteomes" id="UP000594260"/>
    </source>
</evidence>
<dbReference type="KEGG" id="vde:111254435"/>
<dbReference type="RefSeq" id="XP_022671020.1">
    <property type="nucleotide sequence ID" value="XM_022815285.1"/>
</dbReference>
<organism evidence="9 10">
    <name type="scientific">Varroa destructor</name>
    <name type="common">Honeybee mite</name>
    <dbReference type="NCBI Taxonomy" id="109461"/>
    <lineage>
        <taxon>Eukaryota</taxon>
        <taxon>Metazoa</taxon>
        <taxon>Ecdysozoa</taxon>
        <taxon>Arthropoda</taxon>
        <taxon>Chelicerata</taxon>
        <taxon>Arachnida</taxon>
        <taxon>Acari</taxon>
        <taxon>Parasitiformes</taxon>
        <taxon>Mesostigmata</taxon>
        <taxon>Gamasina</taxon>
        <taxon>Dermanyssoidea</taxon>
        <taxon>Varroidae</taxon>
        <taxon>Varroa</taxon>
    </lineage>
</organism>
<evidence type="ECO:0000256" key="3">
    <source>
        <dbReference type="ARBA" id="ARBA00015571"/>
    </source>
</evidence>